<dbReference type="Proteomes" id="UP000201988">
    <property type="component" value="Segment"/>
</dbReference>
<gene>
    <name evidence="2" type="ORF">STITCH_9</name>
</gene>
<feature type="transmembrane region" description="Helical" evidence="1">
    <location>
        <begin position="6"/>
        <end position="22"/>
    </location>
</feature>
<evidence type="ECO:0000313" key="3">
    <source>
        <dbReference type="Proteomes" id="UP000201988"/>
    </source>
</evidence>
<name>A0A1B1PAP3_9CAUD</name>
<organism evidence="2 3">
    <name type="scientific">Bacillus phage Stitch</name>
    <dbReference type="NCBI Taxonomy" id="1874002"/>
    <lineage>
        <taxon>Viruses</taxon>
        <taxon>Duplodnaviria</taxon>
        <taxon>Heunggongvirae</taxon>
        <taxon>Uroviricota</taxon>
        <taxon>Caudoviricetes</taxon>
        <taxon>Salasmaviridae</taxon>
        <taxon>Northropvirinae</taxon>
        <taxon>Claudivirus</taxon>
        <taxon>Claudivirus stitch</taxon>
    </lineage>
</organism>
<protein>
    <submittedName>
        <fullName evidence="2">Uncharacterized protein</fullName>
    </submittedName>
</protein>
<keyword evidence="3" id="KW-1185">Reference proteome</keyword>
<dbReference type="GeneID" id="29063919"/>
<dbReference type="EMBL" id="KX349901">
    <property type="protein sequence ID" value="ANT41234.1"/>
    <property type="molecule type" value="Genomic_DNA"/>
</dbReference>
<accession>A0A1B1PAP3</accession>
<dbReference type="RefSeq" id="YP_009281721.1">
    <property type="nucleotide sequence ID" value="NC_031032.1"/>
</dbReference>
<keyword evidence="1" id="KW-1133">Transmembrane helix</keyword>
<reference evidence="3" key="1">
    <citation type="submission" date="2016-05" db="EMBL/GenBank/DDBJ databases">
        <authorList>
            <person name="Brouilette A.K."/>
            <person name="Todd E.A."/>
            <person name="Brooke A."/>
            <person name="Cochran E."/>
            <person name="Alali E.A."/>
            <person name="Alhouri R.A."/>
            <person name="Bannister J.W."/>
            <person name="Churchin D.C."/>
            <person name="Colclough C.L."/>
            <person name="Gibbs D.R."/>
            <person name="Graca A.E."/>
            <person name="Helton M.C."/>
            <person name="Hoerster J.O."/>
            <person name="Irvin A.N."/>
            <person name="Johnson S."/>
            <person name="Kasprzak M.L."/>
            <person name="Marchese A.R."/>
            <person name="Minahan N.T."/>
            <person name="Sauder A.B."/>
            <person name="Straub J.C."/>
            <person name="Torres C.T."/>
            <person name="Scott C.M."/>
            <person name="Temple L.M."/>
        </authorList>
    </citation>
    <scope>NUCLEOTIDE SEQUENCE [LARGE SCALE GENOMIC DNA]</scope>
</reference>
<dbReference type="KEGG" id="vg:29063919"/>
<keyword evidence="1" id="KW-0812">Transmembrane</keyword>
<evidence type="ECO:0000256" key="1">
    <source>
        <dbReference type="SAM" id="Phobius"/>
    </source>
</evidence>
<proteinExistence type="predicted"/>
<evidence type="ECO:0000313" key="2">
    <source>
        <dbReference type="EMBL" id="ANT41234.1"/>
    </source>
</evidence>
<sequence>MMQDIWNFFSIFYIMFHIYWVIDKPNRDKMDEINKIIKEIRK</sequence>
<keyword evidence="1" id="KW-0472">Membrane</keyword>